<evidence type="ECO:0008006" key="4">
    <source>
        <dbReference type="Google" id="ProtNLM"/>
    </source>
</evidence>
<organism evidence="2 3">
    <name type="scientific">Lacticaseibacillus brantae DSM 23927</name>
    <dbReference type="NCBI Taxonomy" id="1423727"/>
    <lineage>
        <taxon>Bacteria</taxon>
        <taxon>Bacillati</taxon>
        <taxon>Bacillota</taxon>
        <taxon>Bacilli</taxon>
        <taxon>Lactobacillales</taxon>
        <taxon>Lactobacillaceae</taxon>
        <taxon>Lacticaseibacillus</taxon>
    </lineage>
</organism>
<dbReference type="AlphaFoldDB" id="A0A0R2AXE9"/>
<gene>
    <name evidence="2" type="ORF">FC34_GL000979</name>
</gene>
<keyword evidence="3" id="KW-1185">Reference proteome</keyword>
<dbReference type="OrthoDB" id="2301965at2"/>
<sequence>MKSIQGIIIGAILAAAILQWGLWGMLVMILAMVLGYFGQRWWEPNSAGVMRWLRDGKRQINRGR</sequence>
<evidence type="ECO:0000313" key="3">
    <source>
        <dbReference type="Proteomes" id="UP000051672"/>
    </source>
</evidence>
<protein>
    <recommendedName>
        <fullName evidence="4">DUF2273 domain-containing protein</fullName>
    </recommendedName>
</protein>
<proteinExistence type="predicted"/>
<comment type="caution">
    <text evidence="2">The sequence shown here is derived from an EMBL/GenBank/DDBJ whole genome shotgun (WGS) entry which is preliminary data.</text>
</comment>
<evidence type="ECO:0000256" key="1">
    <source>
        <dbReference type="SAM" id="Phobius"/>
    </source>
</evidence>
<accession>A0A0R2AXE9</accession>
<keyword evidence="1" id="KW-1133">Transmembrane helix</keyword>
<dbReference type="Proteomes" id="UP000051672">
    <property type="component" value="Unassembled WGS sequence"/>
</dbReference>
<dbReference type="RefSeq" id="WP_057894273.1">
    <property type="nucleotide sequence ID" value="NZ_AYZQ01000002.1"/>
</dbReference>
<name>A0A0R2AXE9_9LACO</name>
<dbReference type="PATRIC" id="fig|1423727.3.peg.986"/>
<keyword evidence="1" id="KW-0812">Transmembrane</keyword>
<keyword evidence="1" id="KW-0472">Membrane</keyword>
<dbReference type="EMBL" id="AYZQ01000002">
    <property type="protein sequence ID" value="KRM71997.1"/>
    <property type="molecule type" value="Genomic_DNA"/>
</dbReference>
<evidence type="ECO:0000313" key="2">
    <source>
        <dbReference type="EMBL" id="KRM71997.1"/>
    </source>
</evidence>
<reference evidence="2 3" key="1">
    <citation type="journal article" date="2015" name="Genome Announc.">
        <title>Expanding the biotechnology potential of lactobacilli through comparative genomics of 213 strains and associated genera.</title>
        <authorList>
            <person name="Sun Z."/>
            <person name="Harris H.M."/>
            <person name="McCann A."/>
            <person name="Guo C."/>
            <person name="Argimon S."/>
            <person name="Zhang W."/>
            <person name="Yang X."/>
            <person name="Jeffery I.B."/>
            <person name="Cooney J.C."/>
            <person name="Kagawa T.F."/>
            <person name="Liu W."/>
            <person name="Song Y."/>
            <person name="Salvetti E."/>
            <person name="Wrobel A."/>
            <person name="Rasinkangas P."/>
            <person name="Parkhill J."/>
            <person name="Rea M.C."/>
            <person name="O'Sullivan O."/>
            <person name="Ritari J."/>
            <person name="Douillard F.P."/>
            <person name="Paul Ross R."/>
            <person name="Yang R."/>
            <person name="Briner A.E."/>
            <person name="Felis G.E."/>
            <person name="de Vos W.M."/>
            <person name="Barrangou R."/>
            <person name="Klaenhammer T.R."/>
            <person name="Caufield P.W."/>
            <person name="Cui Y."/>
            <person name="Zhang H."/>
            <person name="O'Toole P.W."/>
        </authorList>
    </citation>
    <scope>NUCLEOTIDE SEQUENCE [LARGE SCALE GENOMIC DNA]</scope>
    <source>
        <strain evidence="2 3">DSM 23927</strain>
    </source>
</reference>
<feature type="transmembrane region" description="Helical" evidence="1">
    <location>
        <begin position="7"/>
        <end position="37"/>
    </location>
</feature>
<dbReference type="STRING" id="1423727.FC34_GL000979"/>